<dbReference type="PANTHER" id="PTHR13932:SF6">
    <property type="entry name" value="OXYGEN-INDEPENDENT COPROPORPHYRINOGEN III OXIDASE"/>
    <property type="match status" value="1"/>
</dbReference>
<proteinExistence type="predicted"/>
<dbReference type="EMBL" id="SNZH01000020">
    <property type="protein sequence ID" value="TDR38548.1"/>
    <property type="molecule type" value="Genomic_DNA"/>
</dbReference>
<dbReference type="GO" id="GO:0051539">
    <property type="term" value="F:4 iron, 4 sulfur cluster binding"/>
    <property type="evidence" value="ECO:0007669"/>
    <property type="project" value="TreeGrafter"/>
</dbReference>
<sequence>MRMIWINAPRGDPAQTDPMTPTRQSALAPWPPHSGPDAVFVGFPDPARFSPELGESQFRSAARHSNEDPMPRLLSLHLRLPFDGNTADCPVAPGADRGRSHASFYRLARECELVAPLFDRDRDVVQLQLDGLAGKTASDGLGELLHAVSRHFFLSHASTREFLIVLPDGVYDARELAGLVDLGFNRVRFRALPAAADRDATAVLERSLVAAREAGMRSTALDLGGPPGSDADFEAGLQQLLALRADRIHLCCPGGPASLATAVPLADRAWHHADAVSALLAAGYEALGLDLFVLPQDDLARARQSGLLHHNALGYVPQAQTDLVGLGVGARSRIGDACFENCPDLTAWESSIDMGELPVWRGLQLDADERLRSDLLQALLCAGSIDLVQMQEQHGIVFAEYFRDELDTLKPLREAGLLHYNLENLQLGSQGRLALQAICAPFAVVRRRP</sequence>
<reference evidence="5 6" key="1">
    <citation type="submission" date="2019-03" db="EMBL/GenBank/DDBJ databases">
        <title>Genomic Encyclopedia of Type Strains, Phase IV (KMG-IV): sequencing the most valuable type-strain genomes for metagenomic binning, comparative biology and taxonomic classification.</title>
        <authorList>
            <person name="Goeker M."/>
        </authorList>
    </citation>
    <scope>NUCLEOTIDE SEQUENCE [LARGE SCALE GENOMIC DNA]</scope>
    <source>
        <strain evidence="5 6">DSM 21667</strain>
    </source>
</reference>
<dbReference type="InterPro" id="IPR058240">
    <property type="entry name" value="rSAM_sf"/>
</dbReference>
<evidence type="ECO:0000256" key="1">
    <source>
        <dbReference type="ARBA" id="ARBA00020156"/>
    </source>
</evidence>
<evidence type="ECO:0000256" key="2">
    <source>
        <dbReference type="ARBA" id="ARBA00023002"/>
    </source>
</evidence>
<feature type="region of interest" description="Disordered" evidence="4">
    <location>
        <begin position="1"/>
        <end position="28"/>
    </location>
</feature>
<keyword evidence="2" id="KW-0560">Oxidoreductase</keyword>
<evidence type="ECO:0000313" key="5">
    <source>
        <dbReference type="EMBL" id="TDR38548.1"/>
    </source>
</evidence>
<dbReference type="GO" id="GO:0006782">
    <property type="term" value="P:protoporphyrinogen IX biosynthetic process"/>
    <property type="evidence" value="ECO:0007669"/>
    <property type="project" value="TreeGrafter"/>
</dbReference>
<accession>A0A4R6YMA8</accession>
<dbReference type="AlphaFoldDB" id="A0A4R6YMA8"/>
<gene>
    <name evidence="5" type="ORF">DFR29_12049</name>
</gene>
<dbReference type="PANTHER" id="PTHR13932">
    <property type="entry name" value="COPROPORPHYRINIGEN III OXIDASE"/>
    <property type="match status" value="1"/>
</dbReference>
<dbReference type="SUPFAM" id="SSF102114">
    <property type="entry name" value="Radical SAM enzymes"/>
    <property type="match status" value="1"/>
</dbReference>
<dbReference type="Gene3D" id="1.10.10.920">
    <property type="match status" value="1"/>
</dbReference>
<dbReference type="Proteomes" id="UP000295293">
    <property type="component" value="Unassembled WGS sequence"/>
</dbReference>
<name>A0A4R6YMA8_9GAMM</name>
<evidence type="ECO:0000313" key="6">
    <source>
        <dbReference type="Proteomes" id="UP000295293"/>
    </source>
</evidence>
<organism evidence="5 6">
    <name type="scientific">Tahibacter aquaticus</name>
    <dbReference type="NCBI Taxonomy" id="520092"/>
    <lineage>
        <taxon>Bacteria</taxon>
        <taxon>Pseudomonadati</taxon>
        <taxon>Pseudomonadota</taxon>
        <taxon>Gammaproteobacteria</taxon>
        <taxon>Lysobacterales</taxon>
        <taxon>Rhodanobacteraceae</taxon>
        <taxon>Tahibacter</taxon>
    </lineage>
</organism>
<evidence type="ECO:0000256" key="3">
    <source>
        <dbReference type="ARBA" id="ARBA00030263"/>
    </source>
</evidence>
<evidence type="ECO:0000256" key="4">
    <source>
        <dbReference type="SAM" id="MobiDB-lite"/>
    </source>
</evidence>
<dbReference type="GO" id="GO:0051989">
    <property type="term" value="F:coproporphyrinogen dehydrogenase activity"/>
    <property type="evidence" value="ECO:0007669"/>
    <property type="project" value="TreeGrafter"/>
</dbReference>
<comment type="caution">
    <text evidence="5">The sequence shown here is derived from an EMBL/GenBank/DDBJ whole genome shotgun (WGS) entry which is preliminary data.</text>
</comment>
<keyword evidence="6" id="KW-1185">Reference proteome</keyword>
<dbReference type="InterPro" id="IPR034505">
    <property type="entry name" value="Coproporphyrinogen-III_oxidase"/>
</dbReference>
<protein>
    <recommendedName>
        <fullName evidence="1">Oxygen-independent coproporphyrinogen III oxidase</fullName>
    </recommendedName>
    <alternativeName>
        <fullName evidence="3">Coproporphyrinogen III dehydrogenase</fullName>
    </alternativeName>
</protein>
<dbReference type="GO" id="GO:0005737">
    <property type="term" value="C:cytoplasm"/>
    <property type="evidence" value="ECO:0007669"/>
    <property type="project" value="TreeGrafter"/>
</dbReference>